<dbReference type="InterPro" id="IPR040773">
    <property type="entry name" value="Rpn6_N"/>
</dbReference>
<proteinExistence type="predicted"/>
<name>A0ABV2AJQ7_9EUKA</name>
<dbReference type="EMBL" id="JBDODL010000439">
    <property type="protein sequence ID" value="MES1919907.1"/>
    <property type="molecule type" value="Genomic_DNA"/>
</dbReference>
<feature type="domain" description="26S proteasome regulatory subunit Rpn6 N-terminal" evidence="1">
    <location>
        <begin position="24"/>
        <end position="135"/>
    </location>
</feature>
<accession>A0ABV2AJQ7</accession>
<evidence type="ECO:0000313" key="2">
    <source>
        <dbReference type="EMBL" id="MES1919907.1"/>
    </source>
</evidence>
<dbReference type="InterPro" id="IPR050871">
    <property type="entry name" value="26S_Proteasome/COP9_Components"/>
</dbReference>
<dbReference type="GO" id="GO:0000502">
    <property type="term" value="C:proteasome complex"/>
    <property type="evidence" value="ECO:0007669"/>
    <property type="project" value="UniProtKB-KW"/>
</dbReference>
<dbReference type="PANTHER" id="PTHR10678">
    <property type="entry name" value="26S PROTEASOME NON-ATPASE REGULATORY SUBUNIT 11/COP9 SIGNALOSOME COMPLEX SUBUNIT 2"/>
    <property type="match status" value="1"/>
</dbReference>
<protein>
    <submittedName>
        <fullName evidence="2">26S proteasome non-ATPase regulatory subunit 11</fullName>
    </submittedName>
</protein>
<evidence type="ECO:0000313" key="3">
    <source>
        <dbReference type="Proteomes" id="UP001439008"/>
    </source>
</evidence>
<comment type="caution">
    <text evidence="2">The sequence shown here is derived from an EMBL/GenBank/DDBJ whole genome shotgun (WGS) entry which is preliminary data.</text>
</comment>
<keyword evidence="3" id="KW-1185">Reference proteome</keyword>
<gene>
    <name evidence="2" type="primary">PSMD11</name>
    <name evidence="2" type="ORF">MHBO_001652</name>
</gene>
<keyword evidence="2" id="KW-0647">Proteasome</keyword>
<feature type="non-terminal residue" evidence="2">
    <location>
        <position position="185"/>
    </location>
</feature>
<reference evidence="2 3" key="1">
    <citation type="journal article" date="2024" name="BMC Biol.">
        <title>Comparative genomics of Ascetosporea gives new insight into the evolutionary basis for animal parasitism in Rhizaria.</title>
        <authorList>
            <person name="Hiltunen Thoren M."/>
            <person name="Onut-Brannstrom I."/>
            <person name="Alfjorden A."/>
            <person name="Peckova H."/>
            <person name="Swords F."/>
            <person name="Hooper C."/>
            <person name="Holzer A.S."/>
            <person name="Bass D."/>
            <person name="Burki F."/>
        </authorList>
    </citation>
    <scope>NUCLEOTIDE SEQUENCE [LARGE SCALE GENOMIC DNA]</scope>
    <source>
        <strain evidence="2">20-A016</strain>
    </source>
</reference>
<sequence>MDIDTKSNIKSLAINKEFERAIALKDKIEALQILRILVLRQDDTDIAPVEIKEKAIEKIASLYLQTKNEKKLPSILKDFSQFFASVSKAKTAKIVRNLLNTISKNSENAEMQLSFCDESIKWCQREKRSFLRQKIEARKAELLLEGRRYRDALAILRRLTSEAKQVDDKLYLIEVSLLDSQAHSV</sequence>
<dbReference type="Pfam" id="PF18055">
    <property type="entry name" value="RPN6_N"/>
    <property type="match status" value="1"/>
</dbReference>
<dbReference type="Gene3D" id="1.25.40.570">
    <property type="match status" value="1"/>
</dbReference>
<dbReference type="Proteomes" id="UP001439008">
    <property type="component" value="Unassembled WGS sequence"/>
</dbReference>
<organism evidence="2 3">
    <name type="scientific">Bonamia ostreae</name>
    <dbReference type="NCBI Taxonomy" id="126728"/>
    <lineage>
        <taxon>Eukaryota</taxon>
        <taxon>Sar</taxon>
        <taxon>Rhizaria</taxon>
        <taxon>Endomyxa</taxon>
        <taxon>Ascetosporea</taxon>
        <taxon>Haplosporida</taxon>
        <taxon>Bonamia</taxon>
    </lineage>
</organism>
<evidence type="ECO:0000259" key="1">
    <source>
        <dbReference type="Pfam" id="PF18055"/>
    </source>
</evidence>